<dbReference type="PANTHER" id="PTHR30055">
    <property type="entry name" value="HTH-TYPE TRANSCRIPTIONAL REGULATOR RUTR"/>
    <property type="match status" value="1"/>
</dbReference>
<dbReference type="Pfam" id="PF00440">
    <property type="entry name" value="TetR_N"/>
    <property type="match status" value="1"/>
</dbReference>
<feature type="domain" description="HTH tetR-type" evidence="6">
    <location>
        <begin position="14"/>
        <end position="74"/>
    </location>
</feature>
<dbReference type="PANTHER" id="PTHR30055:SF240">
    <property type="entry name" value="HTH-TYPE TRANSCRIPTIONAL REGULATOR ACRR"/>
    <property type="match status" value="1"/>
</dbReference>
<keyword evidence="3 5" id="KW-0238">DNA-binding</keyword>
<evidence type="ECO:0000313" key="8">
    <source>
        <dbReference type="Proteomes" id="UP000295781"/>
    </source>
</evidence>
<keyword evidence="2" id="KW-0805">Transcription regulation</keyword>
<dbReference type="Gene3D" id="1.10.357.10">
    <property type="entry name" value="Tetracycline Repressor, domain 2"/>
    <property type="match status" value="1"/>
</dbReference>
<dbReference type="PRINTS" id="PR00455">
    <property type="entry name" value="HTHTETR"/>
</dbReference>
<dbReference type="AlphaFoldDB" id="A0A4P2Q342"/>
<keyword evidence="1" id="KW-0678">Repressor</keyword>
<dbReference type="GO" id="GO:0003700">
    <property type="term" value="F:DNA-binding transcription factor activity"/>
    <property type="evidence" value="ECO:0007669"/>
    <property type="project" value="TreeGrafter"/>
</dbReference>
<dbReference type="Proteomes" id="UP000295781">
    <property type="component" value="Chromosome"/>
</dbReference>
<evidence type="ECO:0000259" key="6">
    <source>
        <dbReference type="PROSITE" id="PS50977"/>
    </source>
</evidence>
<protein>
    <submittedName>
        <fullName evidence="7">TetR family transcriptional regulator</fullName>
    </submittedName>
</protein>
<dbReference type="GO" id="GO:0000976">
    <property type="term" value="F:transcription cis-regulatory region binding"/>
    <property type="evidence" value="ECO:0007669"/>
    <property type="project" value="TreeGrafter"/>
</dbReference>
<evidence type="ECO:0000256" key="2">
    <source>
        <dbReference type="ARBA" id="ARBA00023015"/>
    </source>
</evidence>
<dbReference type="PROSITE" id="PS01081">
    <property type="entry name" value="HTH_TETR_1"/>
    <property type="match status" value="1"/>
</dbReference>
<feature type="DNA-binding region" description="H-T-H motif" evidence="5">
    <location>
        <begin position="37"/>
        <end position="56"/>
    </location>
</feature>
<evidence type="ECO:0000256" key="4">
    <source>
        <dbReference type="ARBA" id="ARBA00023163"/>
    </source>
</evidence>
<dbReference type="InterPro" id="IPR009057">
    <property type="entry name" value="Homeodomain-like_sf"/>
</dbReference>
<keyword evidence="4" id="KW-0804">Transcription</keyword>
<evidence type="ECO:0000256" key="3">
    <source>
        <dbReference type="ARBA" id="ARBA00023125"/>
    </source>
</evidence>
<gene>
    <name evidence="7" type="primary">tetR</name>
    <name evidence="7" type="ORF">SOCEGT47_042670</name>
</gene>
<accession>A0A4P2Q342</accession>
<dbReference type="InterPro" id="IPR036271">
    <property type="entry name" value="Tet_transcr_reg_TetR-rel_C_sf"/>
</dbReference>
<evidence type="ECO:0000256" key="5">
    <source>
        <dbReference type="PROSITE-ProRule" id="PRU00335"/>
    </source>
</evidence>
<reference evidence="7 8" key="1">
    <citation type="submission" date="2015-09" db="EMBL/GenBank/DDBJ databases">
        <title>Sorangium comparison.</title>
        <authorList>
            <person name="Zaburannyi N."/>
            <person name="Bunk B."/>
            <person name="Overmann J."/>
            <person name="Mueller R."/>
        </authorList>
    </citation>
    <scope>NUCLEOTIDE SEQUENCE [LARGE SCALE GENOMIC DNA]</scope>
    <source>
        <strain evidence="7 8">So ceGT47</strain>
    </source>
</reference>
<dbReference type="EMBL" id="CP012670">
    <property type="protein sequence ID" value="AUX23737.1"/>
    <property type="molecule type" value="Genomic_DNA"/>
</dbReference>
<dbReference type="Pfam" id="PF13977">
    <property type="entry name" value="TetR_C_6"/>
    <property type="match status" value="1"/>
</dbReference>
<evidence type="ECO:0000313" key="7">
    <source>
        <dbReference type="EMBL" id="AUX23737.1"/>
    </source>
</evidence>
<proteinExistence type="predicted"/>
<dbReference type="InterPro" id="IPR039538">
    <property type="entry name" value="BetI_C"/>
</dbReference>
<dbReference type="PROSITE" id="PS50977">
    <property type="entry name" value="HTH_TETR_2"/>
    <property type="match status" value="1"/>
</dbReference>
<dbReference type="SUPFAM" id="SSF48498">
    <property type="entry name" value="Tetracyclin repressor-like, C-terminal domain"/>
    <property type="match status" value="1"/>
</dbReference>
<dbReference type="InterPro" id="IPR001647">
    <property type="entry name" value="HTH_TetR"/>
</dbReference>
<evidence type="ECO:0000256" key="1">
    <source>
        <dbReference type="ARBA" id="ARBA00022491"/>
    </source>
</evidence>
<organism evidence="7 8">
    <name type="scientific">Sorangium cellulosum</name>
    <name type="common">Polyangium cellulosum</name>
    <dbReference type="NCBI Taxonomy" id="56"/>
    <lineage>
        <taxon>Bacteria</taxon>
        <taxon>Pseudomonadati</taxon>
        <taxon>Myxococcota</taxon>
        <taxon>Polyangia</taxon>
        <taxon>Polyangiales</taxon>
        <taxon>Polyangiaceae</taxon>
        <taxon>Sorangium</taxon>
    </lineage>
</organism>
<sequence length="207" mass="22624">MYLPGVRRTKEEAAATREQILDAALLVFSRKGYAAATLQDVAAEAGLTRGAVYWHFKGKAELYTALLGERFARANEVFSEALSSTSSPLEALERLLTRSLEYLEEDPEYRAVLSLSLFKTELSPELAAGFEQKVSSVRRLVAVVSDLVRKGIAAGEIERGVDPRAAALAAVSLMNGATALLLMDPKLLEPRAAVRRMVATFLRGLRR</sequence>
<dbReference type="SUPFAM" id="SSF46689">
    <property type="entry name" value="Homeodomain-like"/>
    <property type="match status" value="1"/>
</dbReference>
<dbReference type="InterPro" id="IPR050109">
    <property type="entry name" value="HTH-type_TetR-like_transc_reg"/>
</dbReference>
<dbReference type="InterPro" id="IPR023772">
    <property type="entry name" value="DNA-bd_HTH_TetR-type_CS"/>
</dbReference>
<name>A0A4P2Q342_SORCE</name>